<evidence type="ECO:0000313" key="1">
    <source>
        <dbReference type="EMBL" id="MDP4576070.1"/>
    </source>
</evidence>
<keyword evidence="2" id="KW-1185">Reference proteome</keyword>
<dbReference type="EMBL" id="JAVAIM010000001">
    <property type="protein sequence ID" value="MDP4576070.1"/>
    <property type="molecule type" value="Genomic_DNA"/>
</dbReference>
<dbReference type="RefSeq" id="WP_305933289.1">
    <property type="nucleotide sequence ID" value="NZ_JAVAIM010000001.1"/>
</dbReference>
<accession>A0ABT9HSD6</accession>
<evidence type="ECO:0000313" key="2">
    <source>
        <dbReference type="Proteomes" id="UP001240639"/>
    </source>
</evidence>
<reference evidence="1 2" key="1">
    <citation type="submission" date="2023-08" db="EMBL/GenBank/DDBJ databases">
        <title>genomic of G39.</title>
        <authorList>
            <person name="Wang Y."/>
        </authorList>
    </citation>
    <scope>NUCLEOTIDE SEQUENCE [LARGE SCALE GENOMIC DNA]</scope>
    <source>
        <strain evidence="1 2">G39</strain>
    </source>
</reference>
<dbReference type="Proteomes" id="UP001240639">
    <property type="component" value="Unassembled WGS sequence"/>
</dbReference>
<sequence>MSKQLTLSARISTALMAVFVIALATGGLNVDAPAETLSGNPPLIGLSIGR</sequence>
<comment type="caution">
    <text evidence="1">The sequence shown here is derived from an EMBL/GenBank/DDBJ whole genome shotgun (WGS) entry which is preliminary data.</text>
</comment>
<organism evidence="1 2">
    <name type="scientific">Qipengyuania profundimaris</name>
    <dbReference type="NCBI Taxonomy" id="3067652"/>
    <lineage>
        <taxon>Bacteria</taxon>
        <taxon>Pseudomonadati</taxon>
        <taxon>Pseudomonadota</taxon>
        <taxon>Alphaproteobacteria</taxon>
        <taxon>Sphingomonadales</taxon>
        <taxon>Erythrobacteraceae</taxon>
        <taxon>Qipengyuania</taxon>
    </lineage>
</organism>
<name>A0ABT9HSD6_9SPHN</name>
<proteinExistence type="predicted"/>
<protein>
    <submittedName>
        <fullName evidence="1">Uncharacterized protein</fullName>
    </submittedName>
</protein>
<gene>
    <name evidence="1" type="ORF">Q9K02_13085</name>
</gene>